<feature type="region of interest" description="Disordered" evidence="7">
    <location>
        <begin position="273"/>
        <end position="299"/>
    </location>
</feature>
<keyword evidence="4" id="KW-0862">Zinc</keyword>
<dbReference type="Gene3D" id="1.20.1510.10">
    <property type="entry name" value="Cation efflux protein transmembrane domain"/>
    <property type="match status" value="1"/>
</dbReference>
<reference evidence="10" key="1">
    <citation type="submission" date="2021-05" db="EMBL/GenBank/DDBJ databases">
        <authorList>
            <person name="Alioto T."/>
            <person name="Alioto T."/>
            <person name="Gomez Garrido J."/>
        </authorList>
    </citation>
    <scope>NUCLEOTIDE SEQUENCE</scope>
</reference>
<dbReference type="PANTHER" id="PTHR45820">
    <property type="entry name" value="FI23527P1"/>
    <property type="match status" value="1"/>
</dbReference>
<dbReference type="InterPro" id="IPR002524">
    <property type="entry name" value="Cation_efflux"/>
</dbReference>
<feature type="transmembrane region" description="Helical" evidence="8">
    <location>
        <begin position="355"/>
        <end position="374"/>
    </location>
</feature>
<protein>
    <submittedName>
        <fullName evidence="10">Cation diffusion facilitator family protein 1</fullName>
    </submittedName>
</protein>
<feature type="transmembrane region" description="Helical" evidence="8">
    <location>
        <begin position="325"/>
        <end position="349"/>
    </location>
</feature>
<proteinExistence type="inferred from homology"/>
<evidence type="ECO:0000256" key="1">
    <source>
        <dbReference type="ARBA" id="ARBA00004141"/>
    </source>
</evidence>
<dbReference type="PANTHER" id="PTHR45820:SF4">
    <property type="entry name" value="ZINC TRANSPORTER 63C, ISOFORM F"/>
    <property type="match status" value="1"/>
</dbReference>
<accession>A0A8D8QXS3</accession>
<evidence type="ECO:0000256" key="2">
    <source>
        <dbReference type="ARBA" id="ARBA00008873"/>
    </source>
</evidence>
<evidence type="ECO:0000256" key="7">
    <source>
        <dbReference type="SAM" id="MobiDB-lite"/>
    </source>
</evidence>
<evidence type="ECO:0000259" key="9">
    <source>
        <dbReference type="Pfam" id="PF01545"/>
    </source>
</evidence>
<dbReference type="SUPFAM" id="SSF161111">
    <property type="entry name" value="Cation efflux protein transmembrane domain-like"/>
    <property type="match status" value="1"/>
</dbReference>
<keyword evidence="3 8" id="KW-0812">Transmembrane</keyword>
<dbReference type="NCBIfam" id="TIGR01297">
    <property type="entry name" value="CDF"/>
    <property type="match status" value="1"/>
</dbReference>
<dbReference type="InterPro" id="IPR027469">
    <property type="entry name" value="Cation_efflux_TMD_sf"/>
</dbReference>
<evidence type="ECO:0000313" key="10">
    <source>
        <dbReference type="EMBL" id="CAG6640435.1"/>
    </source>
</evidence>
<evidence type="ECO:0000256" key="3">
    <source>
        <dbReference type="ARBA" id="ARBA00022692"/>
    </source>
</evidence>
<dbReference type="GO" id="GO:0006882">
    <property type="term" value="P:intracellular zinc ion homeostasis"/>
    <property type="evidence" value="ECO:0007669"/>
    <property type="project" value="TreeGrafter"/>
</dbReference>
<sequence length="519" mass="58621">MCLTNKCKLLFMFFVTLFYFVVEITYGYKLSSVALIADSYLMFSNVVALAVACLSVILSKKKSIRNTYGWARVEILGVLINTVFLTGLCFLMVIHGVKRTFEPSPVKEPKTILLIGIIGFIINIIGLVLFRDSTTVHCDCFTSRLSVLVNAVSISKHSIGNKSERSTSQHNLLPHASSTFIQRTSFEKLSKTNLKRTSALHRLDQLDEDPCKDEIQLNNLEMDNKVETTTQVVGNEVSHLTFNLEAPAGAEELIKEQSTDNNQARGIMKNNELVKRSSKNIETTSDKEDANINARKGNLHLPNETKPHNFWYNCKFTSHLHTSKVIFHIVADGLGAIMLMLSSLCIIHFDDHFVQLYTDPMACIILSILTLYIVHPLLKASALILIQSTPQHIDVPELKKKLLQKYKDDIISIHEFHVWQLEGNRIIATLHIKFYDEQRYIALHKKIQCYFHQLGVHSVTIQPEFLGFKSSGTNYRQSHCEILCPQDGKLCQKSTCCGPQGITKGLFSSASFHEVELNC</sequence>
<feature type="transmembrane region" description="Helical" evidence="8">
    <location>
        <begin position="112"/>
        <end position="130"/>
    </location>
</feature>
<evidence type="ECO:0000256" key="8">
    <source>
        <dbReference type="SAM" id="Phobius"/>
    </source>
</evidence>
<dbReference type="GO" id="GO:0005385">
    <property type="term" value="F:zinc ion transmembrane transporter activity"/>
    <property type="evidence" value="ECO:0007669"/>
    <property type="project" value="TreeGrafter"/>
</dbReference>
<keyword evidence="6 8" id="KW-0472">Membrane</keyword>
<dbReference type="AlphaFoldDB" id="A0A8D8QXS3"/>
<feature type="domain" description="Cation efflux protein transmembrane" evidence="9">
    <location>
        <begin position="10"/>
        <end position="149"/>
    </location>
</feature>
<feature type="transmembrane region" description="Helical" evidence="8">
    <location>
        <begin position="9"/>
        <end position="28"/>
    </location>
</feature>
<organism evidence="10">
    <name type="scientific">Cacopsylla melanoneura</name>
    <dbReference type="NCBI Taxonomy" id="428564"/>
    <lineage>
        <taxon>Eukaryota</taxon>
        <taxon>Metazoa</taxon>
        <taxon>Ecdysozoa</taxon>
        <taxon>Arthropoda</taxon>
        <taxon>Hexapoda</taxon>
        <taxon>Insecta</taxon>
        <taxon>Pterygota</taxon>
        <taxon>Neoptera</taxon>
        <taxon>Paraneoptera</taxon>
        <taxon>Hemiptera</taxon>
        <taxon>Sternorrhyncha</taxon>
        <taxon>Psylloidea</taxon>
        <taxon>Psyllidae</taxon>
        <taxon>Psyllinae</taxon>
        <taxon>Cacopsylla</taxon>
    </lineage>
</organism>
<dbReference type="Pfam" id="PF01545">
    <property type="entry name" value="Cation_efflux"/>
    <property type="match status" value="1"/>
</dbReference>
<comment type="similarity">
    <text evidence="2">Belongs to the cation diffusion facilitator (CDF) transporter (TC 2.A.4) family. SLC30A subfamily.</text>
</comment>
<feature type="transmembrane region" description="Helical" evidence="8">
    <location>
        <begin position="40"/>
        <end position="58"/>
    </location>
</feature>
<name>A0A8D8QXS3_9HEMI</name>
<evidence type="ECO:0000256" key="6">
    <source>
        <dbReference type="ARBA" id="ARBA00023136"/>
    </source>
</evidence>
<evidence type="ECO:0000256" key="5">
    <source>
        <dbReference type="ARBA" id="ARBA00022989"/>
    </source>
</evidence>
<evidence type="ECO:0000256" key="4">
    <source>
        <dbReference type="ARBA" id="ARBA00022833"/>
    </source>
</evidence>
<feature type="transmembrane region" description="Helical" evidence="8">
    <location>
        <begin position="78"/>
        <end position="97"/>
    </location>
</feature>
<dbReference type="InterPro" id="IPR058533">
    <property type="entry name" value="Cation_efflux_TM"/>
</dbReference>
<dbReference type="GO" id="GO:0010312">
    <property type="term" value="P:detoxification of zinc ion"/>
    <property type="evidence" value="ECO:0007669"/>
    <property type="project" value="TreeGrafter"/>
</dbReference>
<dbReference type="GO" id="GO:0016020">
    <property type="term" value="C:membrane"/>
    <property type="evidence" value="ECO:0007669"/>
    <property type="project" value="UniProtKB-SubCell"/>
</dbReference>
<keyword evidence="5 8" id="KW-1133">Transmembrane helix</keyword>
<comment type="subcellular location">
    <subcellularLocation>
        <location evidence="1">Membrane</location>
        <topology evidence="1">Multi-pass membrane protein</topology>
    </subcellularLocation>
</comment>
<dbReference type="EMBL" id="HBUF01111966">
    <property type="protein sequence ID" value="CAG6640435.1"/>
    <property type="molecule type" value="Transcribed_RNA"/>
</dbReference>